<dbReference type="EMBL" id="JAIXMP010000046">
    <property type="protein sequence ID" value="KAI9246495.1"/>
    <property type="molecule type" value="Genomic_DNA"/>
</dbReference>
<keyword evidence="3" id="KW-1185">Reference proteome</keyword>
<feature type="region of interest" description="Disordered" evidence="1">
    <location>
        <begin position="118"/>
        <end position="181"/>
    </location>
</feature>
<sequence length="181" mass="20561">MSSWLRVKKTNKRTPTKVPPEGLAEGRSYLLQVSSGAHISIFEGVEEDLFTFSILRYQDDGTLRWLEARYLSGDFFAFPAFDDDYNPLVDFWYALGASVGQFLPNQWFIMFEEASRKERENSDGGGNDEEELQSEGEQLSQYANRKNAEKPTTPTCKKENTHHPVAHVLFSGKRAQRATAA</sequence>
<reference evidence="2" key="1">
    <citation type="journal article" date="2022" name="IScience">
        <title>Evolution of zygomycete secretomes and the origins of terrestrial fungal ecologies.</title>
        <authorList>
            <person name="Chang Y."/>
            <person name="Wang Y."/>
            <person name="Mondo S."/>
            <person name="Ahrendt S."/>
            <person name="Andreopoulos W."/>
            <person name="Barry K."/>
            <person name="Beard J."/>
            <person name="Benny G.L."/>
            <person name="Blankenship S."/>
            <person name="Bonito G."/>
            <person name="Cuomo C."/>
            <person name="Desiro A."/>
            <person name="Gervers K.A."/>
            <person name="Hundley H."/>
            <person name="Kuo A."/>
            <person name="LaButti K."/>
            <person name="Lang B.F."/>
            <person name="Lipzen A."/>
            <person name="O'Donnell K."/>
            <person name="Pangilinan J."/>
            <person name="Reynolds N."/>
            <person name="Sandor L."/>
            <person name="Smith M.E."/>
            <person name="Tsang A."/>
            <person name="Grigoriev I.V."/>
            <person name="Stajich J.E."/>
            <person name="Spatafora J.W."/>
        </authorList>
    </citation>
    <scope>NUCLEOTIDE SEQUENCE</scope>
    <source>
        <strain evidence="2">RSA 2281</strain>
    </source>
</reference>
<evidence type="ECO:0000313" key="3">
    <source>
        <dbReference type="Proteomes" id="UP001209540"/>
    </source>
</evidence>
<proteinExistence type="predicted"/>
<evidence type="ECO:0000313" key="2">
    <source>
        <dbReference type="EMBL" id="KAI9246495.1"/>
    </source>
</evidence>
<accession>A0AAD5JYE9</accession>
<gene>
    <name evidence="2" type="ORF">BDA99DRAFT_576611</name>
</gene>
<name>A0AAD5JYE9_9FUNG</name>
<reference evidence="2" key="2">
    <citation type="submission" date="2023-02" db="EMBL/GenBank/DDBJ databases">
        <authorList>
            <consortium name="DOE Joint Genome Institute"/>
            <person name="Mondo S.J."/>
            <person name="Chang Y."/>
            <person name="Wang Y."/>
            <person name="Ahrendt S."/>
            <person name="Andreopoulos W."/>
            <person name="Barry K."/>
            <person name="Beard J."/>
            <person name="Benny G.L."/>
            <person name="Blankenship S."/>
            <person name="Bonito G."/>
            <person name="Cuomo C."/>
            <person name="Desiro A."/>
            <person name="Gervers K.A."/>
            <person name="Hundley H."/>
            <person name="Kuo A."/>
            <person name="LaButti K."/>
            <person name="Lang B.F."/>
            <person name="Lipzen A."/>
            <person name="O'Donnell K."/>
            <person name="Pangilinan J."/>
            <person name="Reynolds N."/>
            <person name="Sandor L."/>
            <person name="Smith M.W."/>
            <person name="Tsang A."/>
            <person name="Grigoriev I.V."/>
            <person name="Stajich J.E."/>
            <person name="Spatafora J.W."/>
        </authorList>
    </citation>
    <scope>NUCLEOTIDE SEQUENCE</scope>
    <source>
        <strain evidence="2">RSA 2281</strain>
    </source>
</reference>
<comment type="caution">
    <text evidence="2">The sequence shown here is derived from an EMBL/GenBank/DDBJ whole genome shotgun (WGS) entry which is preliminary data.</text>
</comment>
<protein>
    <submittedName>
        <fullName evidence="2">Uncharacterized protein</fullName>
    </submittedName>
</protein>
<evidence type="ECO:0000256" key="1">
    <source>
        <dbReference type="SAM" id="MobiDB-lite"/>
    </source>
</evidence>
<dbReference type="AlphaFoldDB" id="A0AAD5JYE9"/>
<dbReference type="Proteomes" id="UP001209540">
    <property type="component" value="Unassembled WGS sequence"/>
</dbReference>
<organism evidence="2 3">
    <name type="scientific">Phascolomyces articulosus</name>
    <dbReference type="NCBI Taxonomy" id="60185"/>
    <lineage>
        <taxon>Eukaryota</taxon>
        <taxon>Fungi</taxon>
        <taxon>Fungi incertae sedis</taxon>
        <taxon>Mucoromycota</taxon>
        <taxon>Mucoromycotina</taxon>
        <taxon>Mucoromycetes</taxon>
        <taxon>Mucorales</taxon>
        <taxon>Lichtheimiaceae</taxon>
        <taxon>Phascolomyces</taxon>
    </lineage>
</organism>